<comment type="caution">
    <text evidence="3">The sequence shown here is derived from an EMBL/GenBank/DDBJ whole genome shotgun (WGS) entry which is preliminary data.</text>
</comment>
<dbReference type="Gene3D" id="3.40.50.300">
    <property type="entry name" value="P-loop containing nucleotide triphosphate hydrolases"/>
    <property type="match status" value="1"/>
</dbReference>
<evidence type="ECO:0000259" key="2">
    <source>
        <dbReference type="SMART" id="SM00382"/>
    </source>
</evidence>
<evidence type="ECO:0000313" key="4">
    <source>
        <dbReference type="Proteomes" id="UP000741013"/>
    </source>
</evidence>
<evidence type="ECO:0000256" key="1">
    <source>
        <dbReference type="SAM" id="MobiDB-lite"/>
    </source>
</evidence>
<dbReference type="InterPro" id="IPR003593">
    <property type="entry name" value="AAA+_ATPase"/>
</dbReference>
<dbReference type="RefSeq" id="WP_209665604.1">
    <property type="nucleotide sequence ID" value="NZ_JAGGMS010000001.1"/>
</dbReference>
<gene>
    <name evidence="3" type="ORF">JOM49_003791</name>
</gene>
<dbReference type="SMART" id="SM00382">
    <property type="entry name" value="AAA"/>
    <property type="match status" value="1"/>
</dbReference>
<sequence length="224" mass="23251">MQVHADRVSVTGPHGTLLPPTSLTVAAGQLAVLHGEPGAGLTAFGLALAGRLKPATGTVTGAVTDGKLREVSAVVDAPGVSEPDGALSLGVVVGEELALAHRPSSKLDVRRWLAANDAGPFADTRFENLEPTLRTRLLTALAASREGVELLVLDTPDRHTSDVGSWSALAREHAERGLAVIVLSATTPISALPFPPARAGELEQPEPEQCAPLPEPEEDEGEQQ</sequence>
<dbReference type="InterPro" id="IPR027417">
    <property type="entry name" value="P-loop_NTPase"/>
</dbReference>
<name>A0ABS4PS71_9PSEU</name>
<feature type="compositionally biased region" description="Acidic residues" evidence="1">
    <location>
        <begin position="215"/>
        <end position="224"/>
    </location>
</feature>
<dbReference type="SUPFAM" id="SSF52540">
    <property type="entry name" value="P-loop containing nucleoside triphosphate hydrolases"/>
    <property type="match status" value="1"/>
</dbReference>
<keyword evidence="4" id="KW-1185">Reference proteome</keyword>
<proteinExistence type="predicted"/>
<dbReference type="Proteomes" id="UP000741013">
    <property type="component" value="Unassembled WGS sequence"/>
</dbReference>
<accession>A0ABS4PS71</accession>
<feature type="region of interest" description="Disordered" evidence="1">
    <location>
        <begin position="193"/>
        <end position="224"/>
    </location>
</feature>
<organism evidence="3 4">
    <name type="scientific">Amycolatopsis magusensis</name>
    <dbReference type="NCBI Taxonomy" id="882444"/>
    <lineage>
        <taxon>Bacteria</taxon>
        <taxon>Bacillati</taxon>
        <taxon>Actinomycetota</taxon>
        <taxon>Actinomycetes</taxon>
        <taxon>Pseudonocardiales</taxon>
        <taxon>Pseudonocardiaceae</taxon>
        <taxon>Amycolatopsis</taxon>
    </lineage>
</organism>
<reference evidence="3 4" key="1">
    <citation type="submission" date="2021-03" db="EMBL/GenBank/DDBJ databases">
        <title>Sequencing the genomes of 1000 actinobacteria strains.</title>
        <authorList>
            <person name="Klenk H.-P."/>
        </authorList>
    </citation>
    <scope>NUCLEOTIDE SEQUENCE [LARGE SCALE GENOMIC DNA]</scope>
    <source>
        <strain evidence="3 4">DSM 45510</strain>
    </source>
</reference>
<evidence type="ECO:0000313" key="3">
    <source>
        <dbReference type="EMBL" id="MBP2182265.1"/>
    </source>
</evidence>
<feature type="domain" description="AAA+ ATPase" evidence="2">
    <location>
        <begin position="27"/>
        <end position="208"/>
    </location>
</feature>
<dbReference type="EMBL" id="JAGGMS010000001">
    <property type="protein sequence ID" value="MBP2182265.1"/>
    <property type="molecule type" value="Genomic_DNA"/>
</dbReference>
<protein>
    <submittedName>
        <fullName evidence="3">ABC-type multidrug transport system ATPase subunit</fullName>
    </submittedName>
</protein>